<dbReference type="STRING" id="1120919.GCA_000429165_03500"/>
<dbReference type="PANTHER" id="PTHR11815:SF10">
    <property type="entry name" value="SUCCINATE--COA LIGASE [GDP-FORMING] SUBUNIT BETA, MITOCHONDRIAL"/>
    <property type="match status" value="1"/>
</dbReference>
<feature type="binding site" evidence="10">
    <location>
        <position position="107"/>
    </location>
    <ligand>
        <name>ATP</name>
        <dbReference type="ChEBI" id="CHEBI:30616"/>
    </ligand>
</feature>
<dbReference type="PANTHER" id="PTHR11815">
    <property type="entry name" value="SUCCINYL-COA SYNTHETASE BETA CHAIN"/>
    <property type="match status" value="1"/>
</dbReference>
<dbReference type="AlphaFoldDB" id="A0A511XEQ7"/>
<dbReference type="SUPFAM" id="SSF56059">
    <property type="entry name" value="Glutathione synthetase ATP-binding domain-like"/>
    <property type="match status" value="1"/>
</dbReference>
<dbReference type="Pfam" id="PF00549">
    <property type="entry name" value="Ligase_CoA"/>
    <property type="match status" value="1"/>
</dbReference>
<evidence type="ECO:0000256" key="3">
    <source>
        <dbReference type="ARBA" id="ARBA00022598"/>
    </source>
</evidence>
<dbReference type="NCBIfam" id="TIGR01016">
    <property type="entry name" value="sucCoAbeta"/>
    <property type="match status" value="1"/>
</dbReference>
<dbReference type="Gene3D" id="3.30.470.20">
    <property type="entry name" value="ATP-grasp fold, B domain"/>
    <property type="match status" value="1"/>
</dbReference>
<dbReference type="GO" id="GO:0042709">
    <property type="term" value="C:succinate-CoA ligase complex"/>
    <property type="evidence" value="ECO:0007669"/>
    <property type="project" value="TreeGrafter"/>
</dbReference>
<dbReference type="UniPathway" id="UPA00223">
    <property type="reaction ID" value="UER00999"/>
</dbReference>
<dbReference type="InterPro" id="IPR013815">
    <property type="entry name" value="ATP_grasp_subdomain_1"/>
</dbReference>
<dbReference type="GO" id="GO:0006104">
    <property type="term" value="P:succinyl-CoA metabolic process"/>
    <property type="evidence" value="ECO:0007669"/>
    <property type="project" value="TreeGrafter"/>
</dbReference>
<keyword evidence="13" id="KW-1185">Reference proteome</keyword>
<feature type="binding site" evidence="10">
    <location>
        <begin position="53"/>
        <end position="55"/>
    </location>
    <ligand>
        <name>ATP</name>
        <dbReference type="ChEBI" id="CHEBI:30616"/>
    </ligand>
</feature>
<keyword evidence="6 10" id="KW-0067">ATP-binding</keyword>
<feature type="binding site" evidence="10">
    <location>
        <position position="207"/>
    </location>
    <ligand>
        <name>Mg(2+)</name>
        <dbReference type="ChEBI" id="CHEBI:18420"/>
    </ligand>
</feature>
<comment type="function">
    <text evidence="10">Succinyl-CoA synthetase functions in the citric acid cycle (TCA), coupling the hydrolysis of succinyl-CoA to the synthesis of either ATP or GTP and thus represents the only step of substrate-level phosphorylation in the TCA. The beta subunit provides nucleotide specificity of the enzyme and binds the substrate succinate, while the binding sites for coenzyme A and phosphate are found in the alpha subunit.</text>
</comment>
<evidence type="ECO:0000313" key="13">
    <source>
        <dbReference type="Proteomes" id="UP000321635"/>
    </source>
</evidence>
<dbReference type="GO" id="GO:0050074">
    <property type="term" value="F:malate-CoA ligase activity"/>
    <property type="evidence" value="ECO:0007669"/>
    <property type="project" value="UniProtKB-EC"/>
</dbReference>
<feature type="binding site" evidence="10">
    <location>
        <position position="46"/>
    </location>
    <ligand>
        <name>ATP</name>
        <dbReference type="ChEBI" id="CHEBI:30616"/>
    </ligand>
</feature>
<keyword evidence="3 10" id="KW-0436">Ligase</keyword>
<feature type="binding site" evidence="10">
    <location>
        <begin position="329"/>
        <end position="331"/>
    </location>
    <ligand>
        <name>substrate</name>
        <note>ligand shared with subunit alpha</note>
    </ligand>
</feature>
<keyword evidence="2 10" id="KW-0816">Tricarboxylic acid cycle</keyword>
<comment type="subunit">
    <text evidence="10">Heterotetramer of two alpha and two beta subunits.</text>
</comment>
<dbReference type="PROSITE" id="PS50975">
    <property type="entry name" value="ATP_GRASP"/>
    <property type="match status" value="1"/>
</dbReference>
<comment type="catalytic activity">
    <reaction evidence="10">
        <text>GTP + succinate + CoA = succinyl-CoA + GDP + phosphate</text>
        <dbReference type="Rhea" id="RHEA:22120"/>
        <dbReference type="ChEBI" id="CHEBI:30031"/>
        <dbReference type="ChEBI" id="CHEBI:37565"/>
        <dbReference type="ChEBI" id="CHEBI:43474"/>
        <dbReference type="ChEBI" id="CHEBI:57287"/>
        <dbReference type="ChEBI" id="CHEBI:57292"/>
        <dbReference type="ChEBI" id="CHEBI:58189"/>
    </reaction>
</comment>
<evidence type="ECO:0000256" key="4">
    <source>
        <dbReference type="ARBA" id="ARBA00022723"/>
    </source>
</evidence>
<protein>
    <recommendedName>
        <fullName evidence="10">Succinate--CoA ligase [ADP-forming] subunit beta</fullName>
        <ecNumber evidence="10">6.2.1.5</ecNumber>
    </recommendedName>
    <alternativeName>
        <fullName evidence="10">Succinyl-CoA synthetase subunit beta</fullName>
        <shortName evidence="10">SCS-beta</shortName>
    </alternativeName>
</protein>
<dbReference type="HAMAP" id="MF_00558">
    <property type="entry name" value="Succ_CoA_beta"/>
    <property type="match status" value="1"/>
</dbReference>
<accession>A0A511XEQ7</accession>
<dbReference type="FunFam" id="3.30.1490.20:FF:000002">
    <property type="entry name" value="Succinate--CoA ligase [ADP-forming] subunit beta"/>
    <property type="match status" value="1"/>
</dbReference>
<dbReference type="InterPro" id="IPR013650">
    <property type="entry name" value="ATP-grasp_succ-CoA_synth-type"/>
</dbReference>
<dbReference type="InterPro" id="IPR011761">
    <property type="entry name" value="ATP-grasp"/>
</dbReference>
<dbReference type="NCBIfam" id="NF001913">
    <property type="entry name" value="PRK00696.1"/>
    <property type="match status" value="1"/>
</dbReference>
<dbReference type="InterPro" id="IPR005811">
    <property type="entry name" value="SUCC_ACL_C"/>
</dbReference>
<feature type="binding site" evidence="10">
    <location>
        <position position="272"/>
    </location>
    <ligand>
        <name>substrate</name>
        <note>ligand shared with subunit alpha</note>
    </ligand>
</feature>
<dbReference type="SUPFAM" id="SSF52210">
    <property type="entry name" value="Succinyl-CoA synthetase domains"/>
    <property type="match status" value="1"/>
</dbReference>
<dbReference type="Proteomes" id="UP000321635">
    <property type="component" value="Unassembled WGS sequence"/>
</dbReference>
<dbReference type="InterPro" id="IPR016102">
    <property type="entry name" value="Succinyl-CoA_synth-like"/>
</dbReference>
<comment type="pathway">
    <text evidence="9">One-carbon metabolism; formaldehyde assimilation via serine pathway.</text>
</comment>
<dbReference type="InterPro" id="IPR005809">
    <property type="entry name" value="Succ_CoA_ligase-like_bsu"/>
</dbReference>
<feature type="binding site" evidence="10">
    <location>
        <position position="110"/>
    </location>
    <ligand>
        <name>ATP</name>
        <dbReference type="ChEBI" id="CHEBI:30616"/>
    </ligand>
</feature>
<dbReference type="EC" id="6.2.1.5" evidence="10"/>
<feature type="domain" description="ATP-grasp" evidence="11">
    <location>
        <begin position="9"/>
        <end position="237"/>
    </location>
</feature>
<evidence type="ECO:0000256" key="9">
    <source>
        <dbReference type="ARBA" id="ARBA00060690"/>
    </source>
</evidence>
<dbReference type="RefSeq" id="WP_026398947.1">
    <property type="nucleotide sequence ID" value="NZ_AUBI01000023.1"/>
</dbReference>
<proteinExistence type="inferred from homology"/>
<sequence>MNIHEYQAKALLKHYGMNVPLGVVVHSPGEARDAAKTLPGSVFVVKAQIHAGGRGAGHFLGESSGGGVRLVKTPEEAKAAAYDMLDRTLVTRQTGPAGRVVRRLYVEAGCAIERELYLSLLIDRVARRITVVASDAGGMSIENVAEKTPERIYKVPIDPALGLSDYQSRDIAVKIGLKGQLIREFAQVMRAAYTAFTTLDAALVEINPLVVTKEGTLLALDAKMGFDDNGLFRHKEIEELRDPNEEDPREREAARFGLSYVGLEGTIGCMVNGAGLAMATMDIIHSEGESPANFLDVGGGASRERVGAAFRILLGDPSVEGVLVNIFGGIMRCDIIAEAVISACREVGLKTPLVVRLAGTKVEEGLKMIEESGLDAIVAEDLGDAARKIVAAVRSRRVA</sequence>
<dbReference type="PROSITE" id="PS01217">
    <property type="entry name" value="SUCCINYL_COA_LIG_3"/>
    <property type="match status" value="1"/>
</dbReference>
<keyword evidence="4 10" id="KW-0479">Metal-binding</keyword>
<keyword evidence="5 10" id="KW-0547">Nucleotide-binding</keyword>
<evidence type="ECO:0000259" key="11">
    <source>
        <dbReference type="PROSITE" id="PS50975"/>
    </source>
</evidence>
<organism evidence="12 13">
    <name type="scientific">Acetobacter nitrogenifigens DSM 23921 = NBRC 105050</name>
    <dbReference type="NCBI Taxonomy" id="1120919"/>
    <lineage>
        <taxon>Bacteria</taxon>
        <taxon>Pseudomonadati</taxon>
        <taxon>Pseudomonadota</taxon>
        <taxon>Alphaproteobacteria</taxon>
        <taxon>Acetobacterales</taxon>
        <taxon>Acetobacteraceae</taxon>
        <taxon>Acetobacter</taxon>
    </lineage>
</organism>
<dbReference type="PIRSF" id="PIRSF001554">
    <property type="entry name" value="SucCS_beta"/>
    <property type="match status" value="1"/>
</dbReference>
<gene>
    <name evidence="10 12" type="primary">sucC</name>
    <name evidence="12" type="ORF">ANI02nite_33180</name>
</gene>
<dbReference type="GO" id="GO:0005524">
    <property type="term" value="F:ATP binding"/>
    <property type="evidence" value="ECO:0007669"/>
    <property type="project" value="UniProtKB-UniRule"/>
</dbReference>
<comment type="caution">
    <text evidence="12">The sequence shown here is derived from an EMBL/GenBank/DDBJ whole genome shotgun (WGS) entry which is preliminary data.</text>
</comment>
<comment type="similarity">
    <text evidence="1 10">Belongs to the succinate/malate CoA ligase beta subunit family.</text>
</comment>
<dbReference type="GO" id="GO:0006099">
    <property type="term" value="P:tricarboxylic acid cycle"/>
    <property type="evidence" value="ECO:0007669"/>
    <property type="project" value="UniProtKB-UniRule"/>
</dbReference>
<dbReference type="Gene3D" id="3.30.1490.20">
    <property type="entry name" value="ATP-grasp fold, A domain"/>
    <property type="match status" value="1"/>
</dbReference>
<feature type="binding site" evidence="10">
    <location>
        <position position="221"/>
    </location>
    <ligand>
        <name>Mg(2+)</name>
        <dbReference type="ChEBI" id="CHEBI:18420"/>
    </ligand>
</feature>
<evidence type="ECO:0000313" key="12">
    <source>
        <dbReference type="EMBL" id="GEN61434.1"/>
    </source>
</evidence>
<reference evidence="12 13" key="1">
    <citation type="submission" date="2019-07" db="EMBL/GenBank/DDBJ databases">
        <title>Whole genome shotgun sequence of Acetobacter nitrogenifigens NBRC 105050.</title>
        <authorList>
            <person name="Hosoyama A."/>
            <person name="Uohara A."/>
            <person name="Ohji S."/>
            <person name="Ichikawa N."/>
        </authorList>
    </citation>
    <scope>NUCLEOTIDE SEQUENCE [LARGE SCALE GENOMIC DNA]</scope>
    <source>
        <strain evidence="12 13">NBRC 105050</strain>
    </source>
</reference>
<dbReference type="EMBL" id="BJYF01000037">
    <property type="protein sequence ID" value="GEN61434.1"/>
    <property type="molecule type" value="Genomic_DNA"/>
</dbReference>
<dbReference type="Pfam" id="PF08442">
    <property type="entry name" value="ATP-grasp_2"/>
    <property type="match status" value="1"/>
</dbReference>
<dbReference type="FunFam" id="3.30.470.20:FF:000002">
    <property type="entry name" value="Succinate--CoA ligase [ADP-forming] subunit beta"/>
    <property type="match status" value="1"/>
</dbReference>
<evidence type="ECO:0000256" key="6">
    <source>
        <dbReference type="ARBA" id="ARBA00022840"/>
    </source>
</evidence>
<comment type="catalytic activity">
    <reaction evidence="10">
        <text>succinate + ATP + CoA = succinyl-CoA + ADP + phosphate</text>
        <dbReference type="Rhea" id="RHEA:17661"/>
        <dbReference type="ChEBI" id="CHEBI:30031"/>
        <dbReference type="ChEBI" id="CHEBI:30616"/>
        <dbReference type="ChEBI" id="CHEBI:43474"/>
        <dbReference type="ChEBI" id="CHEBI:57287"/>
        <dbReference type="ChEBI" id="CHEBI:57292"/>
        <dbReference type="ChEBI" id="CHEBI:456216"/>
        <dbReference type="EC" id="6.2.1.5"/>
    </reaction>
</comment>
<comment type="cofactor">
    <cofactor evidence="10">
        <name>Mg(2+)</name>
        <dbReference type="ChEBI" id="CHEBI:18420"/>
    </cofactor>
    <text evidence="10">Binds 1 Mg(2+) ion per subunit.</text>
</comment>
<dbReference type="GO" id="GO:0004775">
    <property type="term" value="F:succinate-CoA ligase (ADP-forming) activity"/>
    <property type="evidence" value="ECO:0007669"/>
    <property type="project" value="UniProtKB-UniRule"/>
</dbReference>
<comment type="catalytic activity">
    <reaction evidence="8">
        <text>(S)-malate + ATP + CoA = (S)-malyl-CoA + ADP + phosphate</text>
        <dbReference type="Rhea" id="RHEA:26193"/>
        <dbReference type="ChEBI" id="CHEBI:15589"/>
        <dbReference type="ChEBI" id="CHEBI:30616"/>
        <dbReference type="ChEBI" id="CHEBI:43474"/>
        <dbReference type="ChEBI" id="CHEBI:57287"/>
        <dbReference type="ChEBI" id="CHEBI:57317"/>
        <dbReference type="ChEBI" id="CHEBI:456216"/>
        <dbReference type="EC" id="6.2.1.9"/>
    </reaction>
</comment>
<dbReference type="Gene3D" id="3.40.50.261">
    <property type="entry name" value="Succinyl-CoA synthetase domains"/>
    <property type="match status" value="1"/>
</dbReference>
<evidence type="ECO:0000256" key="1">
    <source>
        <dbReference type="ARBA" id="ARBA00009182"/>
    </source>
</evidence>
<dbReference type="GO" id="GO:0004776">
    <property type="term" value="F:succinate-CoA ligase (GDP-forming) activity"/>
    <property type="evidence" value="ECO:0007669"/>
    <property type="project" value="RHEA"/>
</dbReference>
<dbReference type="FunFam" id="3.40.50.261:FF:000001">
    <property type="entry name" value="Succinate--CoA ligase [ADP-forming] subunit beta"/>
    <property type="match status" value="1"/>
</dbReference>
<keyword evidence="7 10" id="KW-0460">Magnesium</keyword>
<feature type="binding site" evidence="10">
    <location>
        <position position="115"/>
    </location>
    <ligand>
        <name>ATP</name>
        <dbReference type="ChEBI" id="CHEBI:30616"/>
    </ligand>
</feature>
<name>A0A511XEQ7_9PROT</name>
<dbReference type="GO" id="GO:0005829">
    <property type="term" value="C:cytosol"/>
    <property type="evidence" value="ECO:0007669"/>
    <property type="project" value="TreeGrafter"/>
</dbReference>
<evidence type="ECO:0000256" key="2">
    <source>
        <dbReference type="ARBA" id="ARBA00022532"/>
    </source>
</evidence>
<evidence type="ECO:0000256" key="8">
    <source>
        <dbReference type="ARBA" id="ARBA00052241"/>
    </source>
</evidence>
<evidence type="ECO:0000256" key="5">
    <source>
        <dbReference type="ARBA" id="ARBA00022741"/>
    </source>
</evidence>
<evidence type="ECO:0000256" key="10">
    <source>
        <dbReference type="HAMAP-Rule" id="MF_00558"/>
    </source>
</evidence>
<dbReference type="InterPro" id="IPR017866">
    <property type="entry name" value="Succ-CoA_synthase_bsu_CS"/>
</dbReference>
<dbReference type="GO" id="GO:0000287">
    <property type="term" value="F:magnesium ion binding"/>
    <property type="evidence" value="ECO:0007669"/>
    <property type="project" value="UniProtKB-UniRule"/>
</dbReference>
<evidence type="ECO:0000256" key="7">
    <source>
        <dbReference type="ARBA" id="ARBA00022842"/>
    </source>
</evidence>
<comment type="pathway">
    <text evidence="10">Carbohydrate metabolism; tricarboxylic acid cycle; succinate from succinyl-CoA (ligase route): step 1/1.</text>
</comment>
<dbReference type="OrthoDB" id="9802602at2"/>